<evidence type="ECO:0000313" key="8">
    <source>
        <dbReference type="Proteomes" id="UP000295097"/>
    </source>
</evidence>
<dbReference type="InterPro" id="IPR016983">
    <property type="entry name" value="UCP031804"/>
</dbReference>
<reference evidence="7 8" key="1">
    <citation type="submission" date="2019-03" db="EMBL/GenBank/DDBJ databases">
        <title>Freshwater and sediment microbial communities from various areas in North America, analyzing microbe dynamics in response to fracking.</title>
        <authorList>
            <person name="Lamendella R."/>
        </authorList>
    </citation>
    <scope>NUCLEOTIDE SEQUENCE [LARGE SCALE GENOMIC DNA]</scope>
    <source>
        <strain evidence="7 8">175.2</strain>
    </source>
</reference>
<dbReference type="InterPro" id="IPR010652">
    <property type="entry name" value="DUF1232"/>
</dbReference>
<feature type="domain" description="DUF1232" evidence="6">
    <location>
        <begin position="62"/>
        <end position="97"/>
    </location>
</feature>
<dbReference type="EMBL" id="SMAR01000006">
    <property type="protein sequence ID" value="TCT41754.1"/>
    <property type="molecule type" value="Genomic_DNA"/>
</dbReference>
<keyword evidence="3 5" id="KW-1133">Transmembrane helix</keyword>
<sequence length="125" mass="14052">MDEIRYGEILEPGDEKTREQNEKAVRAGFWGKLKKTAAHIPFARDAVAAFYCATDKDTPLGARAILFAALAYFIMPADIIPDFFAIVGFSDDLAVLMTAMTMIRRNMQDTHYQKADHALETFSNE</sequence>
<keyword evidence="8" id="KW-1185">Reference proteome</keyword>
<dbReference type="Proteomes" id="UP000295097">
    <property type="component" value="Unassembled WGS sequence"/>
</dbReference>
<accession>A0A4V2V4Q4</accession>
<name>A0A4V2V4Q4_9HYPH</name>
<dbReference type="OrthoDB" id="9813247at2"/>
<dbReference type="GO" id="GO:0012505">
    <property type="term" value="C:endomembrane system"/>
    <property type="evidence" value="ECO:0007669"/>
    <property type="project" value="UniProtKB-SubCell"/>
</dbReference>
<evidence type="ECO:0000313" key="7">
    <source>
        <dbReference type="EMBL" id="TCT41754.1"/>
    </source>
</evidence>
<evidence type="ECO:0000259" key="6">
    <source>
        <dbReference type="Pfam" id="PF06803"/>
    </source>
</evidence>
<evidence type="ECO:0000256" key="5">
    <source>
        <dbReference type="SAM" id="Phobius"/>
    </source>
</evidence>
<comment type="subcellular location">
    <subcellularLocation>
        <location evidence="1">Endomembrane system</location>
        <topology evidence="1">Multi-pass membrane protein</topology>
    </subcellularLocation>
</comment>
<dbReference type="PIRSF" id="PIRSF031804">
    <property type="entry name" value="UCP031804"/>
    <property type="match status" value="1"/>
</dbReference>
<evidence type="ECO:0000256" key="2">
    <source>
        <dbReference type="ARBA" id="ARBA00022692"/>
    </source>
</evidence>
<gene>
    <name evidence="7" type="ORF">EDC90_100611</name>
</gene>
<dbReference type="RefSeq" id="WP_132309483.1">
    <property type="nucleotide sequence ID" value="NZ_SMAR01000006.1"/>
</dbReference>
<dbReference type="AlphaFoldDB" id="A0A4V2V4Q4"/>
<keyword evidence="4 5" id="KW-0472">Membrane</keyword>
<protein>
    <submittedName>
        <fullName evidence="7">Uncharacterized membrane protein YkvA (DUF1232 family)</fullName>
    </submittedName>
</protein>
<comment type="caution">
    <text evidence="7">The sequence shown here is derived from an EMBL/GenBank/DDBJ whole genome shotgun (WGS) entry which is preliminary data.</text>
</comment>
<feature type="transmembrane region" description="Helical" evidence="5">
    <location>
        <begin position="60"/>
        <end position="77"/>
    </location>
</feature>
<evidence type="ECO:0000256" key="4">
    <source>
        <dbReference type="ARBA" id="ARBA00023136"/>
    </source>
</evidence>
<evidence type="ECO:0000256" key="1">
    <source>
        <dbReference type="ARBA" id="ARBA00004127"/>
    </source>
</evidence>
<proteinExistence type="predicted"/>
<keyword evidence="2 5" id="KW-0812">Transmembrane</keyword>
<dbReference type="Pfam" id="PF06803">
    <property type="entry name" value="DUF1232"/>
    <property type="match status" value="1"/>
</dbReference>
<organism evidence="7 8">
    <name type="scientific">Martelella mediterranea</name>
    <dbReference type="NCBI Taxonomy" id="293089"/>
    <lineage>
        <taxon>Bacteria</taxon>
        <taxon>Pseudomonadati</taxon>
        <taxon>Pseudomonadota</taxon>
        <taxon>Alphaproteobacteria</taxon>
        <taxon>Hyphomicrobiales</taxon>
        <taxon>Aurantimonadaceae</taxon>
        <taxon>Martelella</taxon>
    </lineage>
</organism>
<evidence type="ECO:0000256" key="3">
    <source>
        <dbReference type="ARBA" id="ARBA00022989"/>
    </source>
</evidence>